<organism evidence="1 2">
    <name type="scientific">Rossellomorea aquimaris</name>
    <dbReference type="NCBI Taxonomy" id="189382"/>
    <lineage>
        <taxon>Bacteria</taxon>
        <taxon>Bacillati</taxon>
        <taxon>Bacillota</taxon>
        <taxon>Bacilli</taxon>
        <taxon>Bacillales</taxon>
        <taxon>Bacillaceae</taxon>
        <taxon>Rossellomorea</taxon>
    </lineage>
</organism>
<reference evidence="1 2" key="1">
    <citation type="submission" date="2016-09" db="EMBL/GenBank/DDBJ databases">
        <title>Bacillus aquimaris SAMM genome sequence reveals colonization and biosurfactant production capacities.</title>
        <authorList>
            <person name="Waghmode S.R."/>
            <person name="Suryavanshi M.V."/>
        </authorList>
    </citation>
    <scope>NUCLEOTIDE SEQUENCE [LARGE SCALE GENOMIC DNA]</scope>
    <source>
        <strain evidence="1 2">SAMM</strain>
    </source>
</reference>
<dbReference type="AlphaFoldDB" id="A0A1J6VNK1"/>
<sequence length="70" mass="7867">MIKGLLKPFLIQRIGSGRAILFSLLLKDIVNLKKKLGHGGPGVNKFLNTVAVPAVDWSGRRRLLREMWPM</sequence>
<gene>
    <name evidence="1" type="ORF">BHE18_13395</name>
</gene>
<evidence type="ECO:0000313" key="1">
    <source>
        <dbReference type="EMBL" id="OIU66901.1"/>
    </source>
</evidence>
<accession>A0A1J6VNK1</accession>
<dbReference type="EMBL" id="MINN01000150">
    <property type="protein sequence ID" value="OIU66901.1"/>
    <property type="molecule type" value="Genomic_DNA"/>
</dbReference>
<comment type="caution">
    <text evidence="1">The sequence shown here is derived from an EMBL/GenBank/DDBJ whole genome shotgun (WGS) entry which is preliminary data.</text>
</comment>
<name>A0A1J6VNK1_9BACI</name>
<proteinExistence type="predicted"/>
<evidence type="ECO:0000313" key="2">
    <source>
        <dbReference type="Proteomes" id="UP000182062"/>
    </source>
</evidence>
<protein>
    <submittedName>
        <fullName evidence="1">Uncharacterized protein</fullName>
    </submittedName>
</protein>
<keyword evidence="2" id="KW-1185">Reference proteome</keyword>
<dbReference type="Proteomes" id="UP000182062">
    <property type="component" value="Unassembled WGS sequence"/>
</dbReference>